<evidence type="ECO:0000256" key="1">
    <source>
        <dbReference type="ARBA" id="ARBA00004429"/>
    </source>
</evidence>
<feature type="transmembrane region" description="Helical" evidence="9">
    <location>
        <begin position="484"/>
        <end position="502"/>
    </location>
</feature>
<feature type="transmembrane region" description="Helical" evidence="9">
    <location>
        <begin position="236"/>
        <end position="255"/>
    </location>
</feature>
<dbReference type="GO" id="GO:0015721">
    <property type="term" value="P:bile acid and bile salt transport"/>
    <property type="evidence" value="ECO:0007669"/>
    <property type="project" value="UniProtKB-ARBA"/>
</dbReference>
<dbReference type="PROSITE" id="PS50850">
    <property type="entry name" value="MFS"/>
    <property type="match status" value="1"/>
</dbReference>
<dbReference type="InterPro" id="IPR020846">
    <property type="entry name" value="MFS_dom"/>
</dbReference>
<dbReference type="GO" id="GO:0005886">
    <property type="term" value="C:plasma membrane"/>
    <property type="evidence" value="ECO:0007669"/>
    <property type="project" value="UniProtKB-SubCell"/>
</dbReference>
<dbReference type="InterPro" id="IPR004638">
    <property type="entry name" value="EmrB-like"/>
</dbReference>
<dbReference type="STRING" id="291112.PAU_04160"/>
<evidence type="ECO:0000256" key="4">
    <source>
        <dbReference type="ARBA" id="ARBA00022475"/>
    </source>
</evidence>
<evidence type="ECO:0000256" key="5">
    <source>
        <dbReference type="ARBA" id="ARBA00022519"/>
    </source>
</evidence>
<dbReference type="Gene3D" id="1.20.1720.10">
    <property type="entry name" value="Multidrug resistance protein D"/>
    <property type="match status" value="1"/>
</dbReference>
<dbReference type="GO" id="GO:0022857">
    <property type="term" value="F:transmembrane transporter activity"/>
    <property type="evidence" value="ECO:0007669"/>
    <property type="project" value="InterPro"/>
</dbReference>
<accession>C7BQL8</accession>
<dbReference type="GO" id="GO:1990961">
    <property type="term" value="P:xenobiotic detoxification by transmembrane export across the plasma membrane"/>
    <property type="evidence" value="ECO:0007669"/>
    <property type="project" value="UniProtKB-ARBA"/>
</dbReference>
<keyword evidence="7 9" id="KW-1133">Transmembrane helix</keyword>
<dbReference type="PANTHER" id="PTHR42718">
    <property type="entry name" value="MAJOR FACILITATOR SUPERFAMILY MULTIDRUG TRANSPORTER MFSC"/>
    <property type="match status" value="1"/>
</dbReference>
<comment type="similarity">
    <text evidence="2">Belongs to the major facilitator superfamily. EmrB family.</text>
</comment>
<keyword evidence="6 9" id="KW-0812">Transmembrane</keyword>
<evidence type="ECO:0000256" key="6">
    <source>
        <dbReference type="ARBA" id="ARBA00022692"/>
    </source>
</evidence>
<dbReference type="NCBIfam" id="TIGR00711">
    <property type="entry name" value="efflux_EmrB"/>
    <property type="match status" value="1"/>
</dbReference>
<feature type="transmembrane region" description="Helical" evidence="9">
    <location>
        <begin position="83"/>
        <end position="104"/>
    </location>
</feature>
<feature type="transmembrane region" description="Helical" evidence="9">
    <location>
        <begin position="21"/>
        <end position="45"/>
    </location>
</feature>
<evidence type="ECO:0000256" key="7">
    <source>
        <dbReference type="ARBA" id="ARBA00022989"/>
    </source>
</evidence>
<dbReference type="InterPro" id="IPR011701">
    <property type="entry name" value="MFS"/>
</dbReference>
<dbReference type="SUPFAM" id="SSF103473">
    <property type="entry name" value="MFS general substrate transporter"/>
    <property type="match status" value="1"/>
</dbReference>
<evidence type="ECO:0000313" key="12">
    <source>
        <dbReference type="Proteomes" id="UP000002747"/>
    </source>
</evidence>
<comment type="subcellular location">
    <subcellularLocation>
        <location evidence="1">Cell inner membrane</location>
        <topology evidence="1">Multi-pass membrane protein</topology>
    </subcellularLocation>
</comment>
<organism evidence="11 12">
    <name type="scientific">Photorhabdus asymbiotica subsp. asymbiotica (strain ATCC 43949 / 3105-77)</name>
    <name type="common">Xenorhabdus luminescens (strain 2)</name>
    <dbReference type="NCBI Taxonomy" id="553480"/>
    <lineage>
        <taxon>Bacteria</taxon>
        <taxon>Pseudomonadati</taxon>
        <taxon>Pseudomonadota</taxon>
        <taxon>Gammaproteobacteria</taxon>
        <taxon>Enterobacterales</taxon>
        <taxon>Morganellaceae</taxon>
        <taxon>Photorhabdus</taxon>
    </lineage>
</organism>
<reference evidence="11 12" key="1">
    <citation type="journal article" date="2009" name="BMC Genomics">
        <title>Comparative genomics of the emerging human pathogen Photorhabdus asymbiotica with the insect pathogen Photorhabdus luminescens.</title>
        <authorList>
            <person name="Wilkinson P."/>
            <person name="Waterfield N.R."/>
            <person name="Crossman L."/>
            <person name="Corton C."/>
            <person name="Sanchez-Contreras M."/>
            <person name="Vlisidou I."/>
            <person name="Barron A."/>
            <person name="Bignell A."/>
            <person name="Clark L."/>
            <person name="Ormond D."/>
            <person name="Mayho M."/>
            <person name="Bason N."/>
            <person name="Smith F."/>
            <person name="Simmonds M."/>
            <person name="Churcher C."/>
            <person name="Harris D."/>
            <person name="Thompson N.R."/>
            <person name="Quail M."/>
            <person name="Parkhill J."/>
            <person name="ffrench-Constant R.H."/>
        </authorList>
    </citation>
    <scope>NUCLEOTIDE SEQUENCE [LARGE SCALE GENOMIC DNA]</scope>
    <source>
        <strain evidence="12">ATCC 43949 / 3105-77</strain>
    </source>
</reference>
<protein>
    <submittedName>
        <fullName evidence="11">Multidrug resistance protein b</fullName>
    </submittedName>
</protein>
<name>C7BQL8_PHOAA</name>
<keyword evidence="8 9" id="KW-0472">Membrane</keyword>
<evidence type="ECO:0000256" key="9">
    <source>
        <dbReference type="SAM" id="Phobius"/>
    </source>
</evidence>
<dbReference type="EMBL" id="FM162591">
    <property type="protein sequence ID" value="CAQ86248.1"/>
    <property type="molecule type" value="Genomic_DNA"/>
</dbReference>
<gene>
    <name evidence="11" type="ordered locus">PAU_04160</name>
</gene>
<dbReference type="Gene3D" id="1.20.1250.20">
    <property type="entry name" value="MFS general substrate transporter like domains"/>
    <property type="match status" value="1"/>
</dbReference>
<feature type="transmembrane region" description="Helical" evidence="9">
    <location>
        <begin position="205"/>
        <end position="224"/>
    </location>
</feature>
<dbReference type="PANTHER" id="PTHR42718:SF9">
    <property type="entry name" value="MAJOR FACILITATOR SUPERFAMILY MULTIDRUG TRANSPORTER MFSC"/>
    <property type="match status" value="1"/>
</dbReference>
<dbReference type="KEGG" id="pay:PAU_04160"/>
<feature type="transmembrane region" description="Helical" evidence="9">
    <location>
        <begin position="57"/>
        <end position="76"/>
    </location>
</feature>
<feature type="domain" description="Major facilitator superfamily (MFS) profile" evidence="10">
    <location>
        <begin position="19"/>
        <end position="507"/>
    </location>
</feature>
<dbReference type="FunFam" id="1.20.1720.10:FF:000002">
    <property type="entry name" value="Multidrug resistance protein B"/>
    <property type="match status" value="1"/>
</dbReference>
<keyword evidence="4" id="KW-1003">Cell membrane</keyword>
<feature type="transmembrane region" description="Helical" evidence="9">
    <location>
        <begin position="276"/>
        <end position="294"/>
    </location>
</feature>
<dbReference type="CDD" id="cd17503">
    <property type="entry name" value="MFS_LmrB_MDR_like"/>
    <property type="match status" value="1"/>
</dbReference>
<dbReference type="AlphaFoldDB" id="C7BQL8"/>
<sequence length="510" mass="56048">MSEVNMLKEPLSGAKLGWLTLALALAAFLQILDLTIANVAISTIAGDLGSSVSQGTWVITSFAVANAISIPLTGWLAKQFGEVRVFLISMILFVITSWLCGIANSLEMLIISRILQGVSAGPIMPLSQSLLLNNYPPLKRNMALAMWSMTIVVAPVCGPILGGWISDNYHWGWIFLINVPVGCIVIAITWALLKNRETETKIRPIDGVGLILLITGVGCFQLLLDRGKELDWFNSTEIIVLAIIAIIAITFLIIWELTDDDPIIDLSLFKSRNFTIGTLCISLAFLLHIGTLVLQPQLLQMVFGYTATWAGLVMAPLGIVPIILAPLIGRFSSKIDMRYLVMFSFIVFALCFFWRAYTFELSMDFATAAWPQFIQGFAIACLIMPLAAIILSDVEPAKVASAGSLFNFLRTLATSVGTSITTTMWSRREAVHHVQLTESITPHNPIAQQAYQKMELLGMSQAQASSSLAREVTNQGLIIAANELYWLFGFIFLILLFLIWLANPTIGEKK</sequence>
<feature type="transmembrane region" description="Helical" evidence="9">
    <location>
        <begin position="306"/>
        <end position="327"/>
    </location>
</feature>
<keyword evidence="3" id="KW-0813">Transport</keyword>
<evidence type="ECO:0000256" key="8">
    <source>
        <dbReference type="ARBA" id="ARBA00023136"/>
    </source>
</evidence>
<keyword evidence="5" id="KW-0997">Cell inner membrane</keyword>
<evidence type="ECO:0000256" key="3">
    <source>
        <dbReference type="ARBA" id="ARBA00022448"/>
    </source>
</evidence>
<dbReference type="PRINTS" id="PR01036">
    <property type="entry name" value="TCRTETB"/>
</dbReference>
<proteinExistence type="inferred from homology"/>
<dbReference type="eggNOG" id="COG2814">
    <property type="taxonomic scope" value="Bacteria"/>
</dbReference>
<feature type="transmembrane region" description="Helical" evidence="9">
    <location>
        <begin position="171"/>
        <end position="193"/>
    </location>
</feature>
<evidence type="ECO:0000313" key="11">
    <source>
        <dbReference type="EMBL" id="CAQ86248.1"/>
    </source>
</evidence>
<dbReference type="InterPro" id="IPR036259">
    <property type="entry name" value="MFS_trans_sf"/>
</dbReference>
<evidence type="ECO:0000259" key="10">
    <source>
        <dbReference type="PROSITE" id="PS50850"/>
    </source>
</evidence>
<evidence type="ECO:0000256" key="2">
    <source>
        <dbReference type="ARBA" id="ARBA00008537"/>
    </source>
</evidence>
<dbReference type="Proteomes" id="UP000002747">
    <property type="component" value="Chromosome"/>
</dbReference>
<feature type="transmembrane region" description="Helical" evidence="9">
    <location>
        <begin position="144"/>
        <end position="165"/>
    </location>
</feature>
<feature type="transmembrane region" description="Helical" evidence="9">
    <location>
        <begin position="369"/>
        <end position="391"/>
    </location>
</feature>
<dbReference type="Pfam" id="PF07690">
    <property type="entry name" value="MFS_1"/>
    <property type="match status" value="1"/>
</dbReference>
<feature type="transmembrane region" description="Helical" evidence="9">
    <location>
        <begin position="339"/>
        <end position="357"/>
    </location>
</feature>